<dbReference type="Pfam" id="PF08479">
    <property type="entry name" value="POTRA_2"/>
    <property type="match status" value="1"/>
</dbReference>
<feature type="chain" id="PRO_5044481593" evidence="2">
    <location>
        <begin position="25"/>
        <end position="155"/>
    </location>
</feature>
<keyword evidence="5" id="KW-1185">Reference proteome</keyword>
<organism evidence="4 5">
    <name type="scientific">Paraburkholderia graminis (strain ATCC 700544 / DSM 17151 / LMG 18924 / NCIMB 13744 / C4D1M)</name>
    <dbReference type="NCBI Taxonomy" id="396598"/>
    <lineage>
        <taxon>Bacteria</taxon>
        <taxon>Pseudomonadati</taxon>
        <taxon>Pseudomonadota</taxon>
        <taxon>Betaproteobacteria</taxon>
        <taxon>Burkholderiales</taxon>
        <taxon>Burkholderiaceae</taxon>
        <taxon>Paraburkholderia</taxon>
    </lineage>
</organism>
<reference evidence="4 5" key="1">
    <citation type="submission" date="2008-03" db="EMBL/GenBank/DDBJ databases">
        <title>Sequencing of the draft genome and assembly of Burkholderia graminis C4D1M.</title>
        <authorList>
            <consortium name="US DOE Joint Genome Institute (JGI-PGF)"/>
            <person name="Copeland A."/>
            <person name="Lucas S."/>
            <person name="Lapidus A."/>
            <person name="Glavina del Rio T."/>
            <person name="Dalin E."/>
            <person name="Tice H."/>
            <person name="Bruce D."/>
            <person name="Goodwin L."/>
            <person name="Pitluck S."/>
            <person name="Larimer F."/>
            <person name="Land M.L."/>
            <person name="Hauser L."/>
            <person name="Tiedje J."/>
            <person name="Richardson P."/>
        </authorList>
    </citation>
    <scope>NUCLEOTIDE SEQUENCE [LARGE SCALE GENOMIC DNA]</scope>
    <source>
        <strain evidence="5">ATCC 700544 / DSM 17151 / LMG 18924 / NCIMB 13744 / C4D1M</strain>
    </source>
</reference>
<dbReference type="RefSeq" id="WP_006050703.1">
    <property type="nucleotide sequence ID" value="NZ_ABLD01000013.1"/>
</dbReference>
<protein>
    <submittedName>
        <fullName evidence="4">Polypeptide-transport-associated domain protein ShlB-type</fullName>
    </submittedName>
</protein>
<dbReference type="Gene3D" id="3.10.20.310">
    <property type="entry name" value="membrane protein fhac"/>
    <property type="match status" value="1"/>
</dbReference>
<proteinExistence type="predicted"/>
<gene>
    <name evidence="4" type="ORF">BgramDRAFT_4139</name>
</gene>
<keyword evidence="2" id="KW-0732">Signal</keyword>
<feature type="domain" description="Polypeptide-transport-associated ShlB-type" evidence="3">
    <location>
        <begin position="73"/>
        <end position="138"/>
    </location>
</feature>
<feature type="compositionally biased region" description="Polar residues" evidence="1">
    <location>
        <begin position="136"/>
        <end position="148"/>
    </location>
</feature>
<evidence type="ECO:0000256" key="2">
    <source>
        <dbReference type="SAM" id="SignalP"/>
    </source>
</evidence>
<sequence length="155" mass="16452">MTFRRKLHTPIGLAIVIVAAPAYAQSLPNAGSLLNEQQIAPQPRAPQATTPEEVIPSEAAPGAAEPQVGPTVTLKCITFDGDKSVADAEDLRSVTALMVGKKLTYAGLQKIADTIQYLRGRGYALAYAYLAPQDLTAGNPSARQNSSADDNRRPH</sequence>
<accession>B1G474</accession>
<evidence type="ECO:0000259" key="3">
    <source>
        <dbReference type="Pfam" id="PF08479"/>
    </source>
</evidence>
<feature type="region of interest" description="Disordered" evidence="1">
    <location>
        <begin position="135"/>
        <end position="155"/>
    </location>
</feature>
<dbReference type="Proteomes" id="UP000005045">
    <property type="component" value="Unassembled WGS sequence"/>
</dbReference>
<dbReference type="AlphaFoldDB" id="B1G474"/>
<dbReference type="EMBL" id="ABLD01000013">
    <property type="protein sequence ID" value="EDT09087.1"/>
    <property type="molecule type" value="Genomic_DNA"/>
</dbReference>
<comment type="caution">
    <text evidence="4">The sequence shown here is derived from an EMBL/GenBank/DDBJ whole genome shotgun (WGS) entry which is preliminary data.</text>
</comment>
<evidence type="ECO:0000256" key="1">
    <source>
        <dbReference type="SAM" id="MobiDB-lite"/>
    </source>
</evidence>
<feature type="signal peptide" evidence="2">
    <location>
        <begin position="1"/>
        <end position="24"/>
    </location>
</feature>
<evidence type="ECO:0000313" key="5">
    <source>
        <dbReference type="Proteomes" id="UP000005045"/>
    </source>
</evidence>
<evidence type="ECO:0000313" key="4">
    <source>
        <dbReference type="EMBL" id="EDT09087.1"/>
    </source>
</evidence>
<name>B1G474_PARG4</name>
<dbReference type="InterPro" id="IPR013686">
    <property type="entry name" value="Polypept-transport_assoc_ShlB"/>
</dbReference>